<sequence length="315" mass="32454">MLRIGLTGGIGAGKSAAAAAFAEHGAVVIDADRLAREVVEPGKPGLAAVVEAFGADVLAPDGSLDRPKLGRVVFGDDAARARLNAIVHPLIGALTAERLASAPEDGVVLHDIPLIVEGNSGAGFHLVVVVTAPLETRLARLTGIRGMSEEDARARIAVQATDEQRIAAADVLLDNAGPLDRLQTAIAELWEHRLVPYAAGLAKGIPAPLPTRPVLPDPTWPVQHARSAARLRSWLHRPDLPVDHVGPTAAPAPGVAVPDVLDLRATLPDADAVRSAAAALTGSGWIVGAEPYSDGAVAHSADPGRPARLFLTADA</sequence>
<dbReference type="PANTHER" id="PTHR10695:SF46">
    <property type="entry name" value="BIFUNCTIONAL COENZYME A SYNTHASE-RELATED"/>
    <property type="match status" value="1"/>
</dbReference>
<accession>A0ABP6T124</accession>
<reference evidence="9" key="1">
    <citation type="journal article" date="2019" name="Int. J. Syst. Evol. Microbiol.">
        <title>The Global Catalogue of Microorganisms (GCM) 10K type strain sequencing project: providing services to taxonomists for standard genome sequencing and annotation.</title>
        <authorList>
            <consortium name="The Broad Institute Genomics Platform"/>
            <consortium name="The Broad Institute Genome Sequencing Center for Infectious Disease"/>
            <person name="Wu L."/>
            <person name="Ma J."/>
        </authorList>
    </citation>
    <scope>NUCLEOTIDE SEQUENCE [LARGE SCALE GENOMIC DNA]</scope>
    <source>
        <strain evidence="9">JCM 9458</strain>
    </source>
</reference>
<evidence type="ECO:0000256" key="2">
    <source>
        <dbReference type="ARBA" id="ARBA00011058"/>
    </source>
</evidence>
<dbReference type="EC" id="2.7.1.24" evidence="6 7"/>
<dbReference type="Pfam" id="PF01121">
    <property type="entry name" value="CoaE"/>
    <property type="match status" value="1"/>
</dbReference>
<evidence type="ECO:0000256" key="4">
    <source>
        <dbReference type="ARBA" id="ARBA00022741"/>
    </source>
</evidence>
<keyword evidence="3 6" id="KW-0963">Cytoplasm</keyword>
<dbReference type="Gene3D" id="3.40.50.300">
    <property type="entry name" value="P-loop containing nucleotide triphosphate hydrolases"/>
    <property type="match status" value="1"/>
</dbReference>
<dbReference type="GO" id="GO:0016301">
    <property type="term" value="F:kinase activity"/>
    <property type="evidence" value="ECO:0007669"/>
    <property type="project" value="UniProtKB-KW"/>
</dbReference>
<evidence type="ECO:0000313" key="8">
    <source>
        <dbReference type="EMBL" id="GAA3389768.1"/>
    </source>
</evidence>
<proteinExistence type="inferred from homology"/>
<dbReference type="SUPFAM" id="SSF52540">
    <property type="entry name" value="P-loop containing nucleoside triphosphate hydrolases"/>
    <property type="match status" value="1"/>
</dbReference>
<protein>
    <recommendedName>
        <fullName evidence="6 7">Dephospho-CoA kinase</fullName>
        <ecNumber evidence="6 7">2.7.1.24</ecNumber>
    </recommendedName>
    <alternativeName>
        <fullName evidence="6">Dephosphocoenzyme A kinase</fullName>
    </alternativeName>
</protein>
<evidence type="ECO:0000256" key="5">
    <source>
        <dbReference type="ARBA" id="ARBA00022840"/>
    </source>
</evidence>
<dbReference type="PANTHER" id="PTHR10695">
    <property type="entry name" value="DEPHOSPHO-COA KINASE-RELATED"/>
    <property type="match status" value="1"/>
</dbReference>
<dbReference type="SUPFAM" id="SSF81301">
    <property type="entry name" value="Nucleotidyltransferase"/>
    <property type="match status" value="1"/>
</dbReference>
<keyword evidence="6" id="KW-0173">Coenzyme A biosynthesis</keyword>
<comment type="similarity">
    <text evidence="6">Belongs to the CoaE family.</text>
</comment>
<comment type="catalytic activity">
    <reaction evidence="6">
        <text>3'-dephospho-CoA + ATP = ADP + CoA + H(+)</text>
        <dbReference type="Rhea" id="RHEA:18245"/>
        <dbReference type="ChEBI" id="CHEBI:15378"/>
        <dbReference type="ChEBI" id="CHEBI:30616"/>
        <dbReference type="ChEBI" id="CHEBI:57287"/>
        <dbReference type="ChEBI" id="CHEBI:57328"/>
        <dbReference type="ChEBI" id="CHEBI:456216"/>
        <dbReference type="EC" id="2.7.1.24"/>
    </reaction>
</comment>
<dbReference type="Proteomes" id="UP001501676">
    <property type="component" value="Unassembled WGS sequence"/>
</dbReference>
<organism evidence="8 9">
    <name type="scientific">Cryptosporangium minutisporangium</name>
    <dbReference type="NCBI Taxonomy" id="113569"/>
    <lineage>
        <taxon>Bacteria</taxon>
        <taxon>Bacillati</taxon>
        <taxon>Actinomycetota</taxon>
        <taxon>Actinomycetes</taxon>
        <taxon>Cryptosporangiales</taxon>
        <taxon>Cryptosporangiaceae</taxon>
        <taxon>Cryptosporangium</taxon>
    </lineage>
</organism>
<dbReference type="NCBIfam" id="TIGR00152">
    <property type="entry name" value="dephospho-CoA kinase"/>
    <property type="match status" value="1"/>
</dbReference>
<comment type="pathway">
    <text evidence="6">Cofactor biosynthesis; coenzyme A biosynthesis; CoA from (R)-pantothenate: step 5/5.</text>
</comment>
<dbReference type="Gene3D" id="3.30.460.10">
    <property type="entry name" value="Beta Polymerase, domain 2"/>
    <property type="match status" value="1"/>
</dbReference>
<dbReference type="InterPro" id="IPR007344">
    <property type="entry name" value="GrpB/CoaE"/>
</dbReference>
<keyword evidence="5 6" id="KW-0067">ATP-binding</keyword>
<comment type="similarity">
    <text evidence="1">In the N-terminal section; belongs to the CoaE family.</text>
</comment>
<keyword evidence="6 8" id="KW-0418">Kinase</keyword>
<dbReference type="NCBIfam" id="NF002879">
    <property type="entry name" value="PRK03333.1"/>
    <property type="match status" value="1"/>
</dbReference>
<dbReference type="RefSeq" id="WP_345729795.1">
    <property type="nucleotide sequence ID" value="NZ_BAAAYN010000026.1"/>
</dbReference>
<gene>
    <name evidence="6 8" type="primary">coaE</name>
    <name evidence="8" type="ORF">GCM10020369_41160</name>
</gene>
<dbReference type="PROSITE" id="PS51219">
    <property type="entry name" value="DPCK"/>
    <property type="match status" value="1"/>
</dbReference>
<comment type="caution">
    <text evidence="8">The sequence shown here is derived from an EMBL/GenBank/DDBJ whole genome shotgun (WGS) entry which is preliminary data.</text>
</comment>
<evidence type="ECO:0000313" key="9">
    <source>
        <dbReference type="Proteomes" id="UP001501676"/>
    </source>
</evidence>
<evidence type="ECO:0000256" key="3">
    <source>
        <dbReference type="ARBA" id="ARBA00022490"/>
    </source>
</evidence>
<evidence type="ECO:0000256" key="7">
    <source>
        <dbReference type="NCBIfam" id="TIGR00152"/>
    </source>
</evidence>
<dbReference type="InterPro" id="IPR043519">
    <property type="entry name" value="NT_sf"/>
</dbReference>
<comment type="similarity">
    <text evidence="2">In the C-terminal section; belongs to the UPF0157 (GrpB) family.</text>
</comment>
<keyword evidence="6" id="KW-0808">Transferase</keyword>
<comment type="function">
    <text evidence="6">Catalyzes the phosphorylation of the 3'-hydroxyl group of dephosphocoenzyme A to form coenzyme A.</text>
</comment>
<evidence type="ECO:0000256" key="1">
    <source>
        <dbReference type="ARBA" id="ARBA00008826"/>
    </source>
</evidence>
<feature type="binding site" evidence="6">
    <location>
        <begin position="11"/>
        <end position="16"/>
    </location>
    <ligand>
        <name>ATP</name>
        <dbReference type="ChEBI" id="CHEBI:30616"/>
    </ligand>
</feature>
<evidence type="ECO:0000256" key="6">
    <source>
        <dbReference type="HAMAP-Rule" id="MF_00376"/>
    </source>
</evidence>
<comment type="subcellular location">
    <subcellularLocation>
        <location evidence="6">Cytoplasm</location>
    </subcellularLocation>
</comment>
<dbReference type="InterPro" id="IPR001977">
    <property type="entry name" value="Depp_CoAkinase"/>
</dbReference>
<dbReference type="HAMAP" id="MF_00376">
    <property type="entry name" value="Dephospho_CoA_kinase"/>
    <property type="match status" value="1"/>
</dbReference>
<dbReference type="EMBL" id="BAAAYN010000026">
    <property type="protein sequence ID" value="GAA3389768.1"/>
    <property type="molecule type" value="Genomic_DNA"/>
</dbReference>
<dbReference type="Pfam" id="PF04229">
    <property type="entry name" value="GrpB"/>
    <property type="match status" value="1"/>
</dbReference>
<keyword evidence="4 6" id="KW-0547">Nucleotide-binding</keyword>
<dbReference type="CDD" id="cd02022">
    <property type="entry name" value="DPCK"/>
    <property type="match status" value="1"/>
</dbReference>
<name>A0ABP6T124_9ACTN</name>
<keyword evidence="9" id="KW-1185">Reference proteome</keyword>
<dbReference type="InterPro" id="IPR027417">
    <property type="entry name" value="P-loop_NTPase"/>
</dbReference>